<dbReference type="GO" id="GO:0019028">
    <property type="term" value="C:viral capsid"/>
    <property type="evidence" value="ECO:0007669"/>
    <property type="project" value="UniProtKB-KW"/>
</dbReference>
<accession>A0A375AT41</accession>
<dbReference type="InterPro" id="IPR016405">
    <property type="entry name" value="Coat_Ilarvirus_prd"/>
</dbReference>
<reference evidence="2" key="2">
    <citation type="submission" date="2018-08" db="EMBL/GenBank/DDBJ databases">
        <title>Detection of a new EMoV strain in German Ulmus laevis (Pall.).</title>
        <authorList>
            <person name="Eisold A.-M."/>
        </authorList>
    </citation>
    <scope>NUCLEOTIDE SEQUENCE</scope>
    <source>
        <strain evidence="2">Berlin</strain>
    </source>
</reference>
<protein>
    <submittedName>
        <fullName evidence="2">Coat protein</fullName>
    </submittedName>
</protein>
<dbReference type="EMBL" id="LT898352">
    <property type="protein sequence ID" value="SNQ27857.1"/>
    <property type="molecule type" value="Genomic_RNA"/>
</dbReference>
<gene>
    <name evidence="2" type="primary">ORF3b</name>
</gene>
<dbReference type="GO" id="GO:0003723">
    <property type="term" value="F:RNA binding"/>
    <property type="evidence" value="ECO:0007669"/>
    <property type="project" value="InterPro"/>
</dbReference>
<dbReference type="InterPro" id="IPR002681">
    <property type="entry name" value="Coat_Ilarvirus"/>
</dbReference>
<organism evidence="2">
    <name type="scientific">Elm mottle virus</name>
    <dbReference type="NCBI Taxonomy" id="56486"/>
    <lineage>
        <taxon>Viruses</taxon>
        <taxon>Riboviria</taxon>
        <taxon>Orthornavirae</taxon>
        <taxon>Kitrinoviricota</taxon>
        <taxon>Alsuviricetes</taxon>
        <taxon>Martellivirales</taxon>
        <taxon>Bromoviridae</taxon>
        <taxon>Ilarvirus</taxon>
        <taxon>Ilarvirus EMoV</taxon>
    </lineage>
</organism>
<feature type="region of interest" description="Disordered" evidence="1">
    <location>
        <begin position="1"/>
        <end position="35"/>
    </location>
</feature>
<evidence type="ECO:0000256" key="1">
    <source>
        <dbReference type="SAM" id="MobiDB-lite"/>
    </source>
</evidence>
<reference evidence="2" key="1">
    <citation type="submission" date="2017-06" db="EMBL/GenBank/DDBJ databases">
        <authorList>
            <person name="Kim H.J."/>
            <person name="Triplett B.A."/>
        </authorList>
    </citation>
    <scope>NUCLEOTIDE SEQUENCE</scope>
    <source>
        <strain evidence="2">Berlin</strain>
    </source>
</reference>
<keyword evidence="2" id="KW-0167">Capsid protein</keyword>
<dbReference type="Pfam" id="PF01787">
    <property type="entry name" value="Ilar_coat"/>
    <property type="match status" value="1"/>
</dbReference>
<proteinExistence type="predicted"/>
<sequence length="217" mass="24061">MSGNAIEVNGRWYQPTPNNAPTRGRGGRRQPTARSRQWAQGQANIRRSQPQPLLIGSVPTNLPTWRSFPGEQWHEVSGYSFPDKWSAGTLAYMTLRAELGKIKTLHDTTKVYSVMIGFVCKSDGYAGFMDSFDVNNATGPVAPDRIRVKKGKYCAKQQVFPTGTTVSEVKAMWNMVWDFDAAPATGTEREISITKFYVSTSPIPGVKPPANFLVVEE</sequence>
<dbReference type="PIRSF" id="PIRSF004078">
    <property type="entry name" value="Coat_Ilarvirus_prd"/>
    <property type="match status" value="1"/>
</dbReference>
<keyword evidence="2" id="KW-0946">Virion</keyword>
<name>A0A375AT41_9BROM</name>
<evidence type="ECO:0000313" key="2">
    <source>
        <dbReference type="EMBL" id="SNQ27857.1"/>
    </source>
</evidence>